<name>A0A016SRE9_9BILA</name>
<dbReference type="AlphaFoldDB" id="A0A016SRE9"/>
<accession>A0A016SRE9</accession>
<comment type="caution">
    <text evidence="2">The sequence shown here is derived from an EMBL/GenBank/DDBJ whole genome shotgun (WGS) entry which is preliminary data.</text>
</comment>
<dbReference type="EMBL" id="JARK01001524">
    <property type="protein sequence ID" value="EYB92971.1"/>
    <property type="molecule type" value="Genomic_DNA"/>
</dbReference>
<organism evidence="2 3">
    <name type="scientific">Ancylostoma ceylanicum</name>
    <dbReference type="NCBI Taxonomy" id="53326"/>
    <lineage>
        <taxon>Eukaryota</taxon>
        <taxon>Metazoa</taxon>
        <taxon>Ecdysozoa</taxon>
        <taxon>Nematoda</taxon>
        <taxon>Chromadorea</taxon>
        <taxon>Rhabditida</taxon>
        <taxon>Rhabditina</taxon>
        <taxon>Rhabditomorpha</taxon>
        <taxon>Strongyloidea</taxon>
        <taxon>Ancylostomatidae</taxon>
        <taxon>Ancylostomatinae</taxon>
        <taxon>Ancylostoma</taxon>
    </lineage>
</organism>
<dbReference type="Proteomes" id="UP000024635">
    <property type="component" value="Unassembled WGS sequence"/>
</dbReference>
<evidence type="ECO:0000313" key="3">
    <source>
        <dbReference type="Proteomes" id="UP000024635"/>
    </source>
</evidence>
<feature type="chain" id="PRO_5001489872" evidence="1">
    <location>
        <begin position="17"/>
        <end position="74"/>
    </location>
</feature>
<sequence>MRLILVLLLLVATARSFVYDPFSGKSIAQQRREQQYERCLEICVKEKDKASAKPDQILCSDCPLPINPEGIFLP</sequence>
<protein>
    <submittedName>
        <fullName evidence="2">Uncharacterized protein</fullName>
    </submittedName>
</protein>
<keyword evidence="3" id="KW-1185">Reference proteome</keyword>
<proteinExistence type="predicted"/>
<keyword evidence="1" id="KW-0732">Signal</keyword>
<dbReference type="OrthoDB" id="10324690at2759"/>
<reference evidence="3" key="1">
    <citation type="journal article" date="2015" name="Nat. Genet.">
        <title>The genome and transcriptome of the zoonotic hookworm Ancylostoma ceylanicum identify infection-specific gene families.</title>
        <authorList>
            <person name="Schwarz E.M."/>
            <person name="Hu Y."/>
            <person name="Antoshechkin I."/>
            <person name="Miller M.M."/>
            <person name="Sternberg P.W."/>
            <person name="Aroian R.V."/>
        </authorList>
    </citation>
    <scope>NUCLEOTIDE SEQUENCE</scope>
    <source>
        <strain evidence="3">HY135</strain>
    </source>
</reference>
<evidence type="ECO:0000256" key="1">
    <source>
        <dbReference type="SAM" id="SignalP"/>
    </source>
</evidence>
<feature type="signal peptide" evidence="1">
    <location>
        <begin position="1"/>
        <end position="16"/>
    </location>
</feature>
<evidence type="ECO:0000313" key="2">
    <source>
        <dbReference type="EMBL" id="EYB92971.1"/>
    </source>
</evidence>
<gene>
    <name evidence="2" type="primary">Acey_s0188.g1164</name>
    <name evidence="2" type="ORF">Y032_0188g1164</name>
</gene>